<dbReference type="InterPro" id="IPR030184">
    <property type="entry name" value="WAT1-related"/>
</dbReference>
<keyword evidence="5 6" id="KW-0472">Membrane</keyword>
<feature type="domain" description="EamA" evidence="8">
    <location>
        <begin position="4"/>
        <end position="101"/>
    </location>
</feature>
<dbReference type="Pfam" id="PF00892">
    <property type="entry name" value="EamA"/>
    <property type="match status" value="1"/>
</dbReference>
<proteinExistence type="inferred from homology"/>
<dbReference type="AlphaFoldDB" id="A0AA87ZUJ6"/>
<dbReference type="EMBL" id="BTGU01000014">
    <property type="protein sequence ID" value="GMN42468.1"/>
    <property type="molecule type" value="Genomic_DNA"/>
</dbReference>
<dbReference type="InterPro" id="IPR037185">
    <property type="entry name" value="EmrE-like"/>
</dbReference>
<evidence type="ECO:0000259" key="8">
    <source>
        <dbReference type="Pfam" id="PF00892"/>
    </source>
</evidence>
<gene>
    <name evidence="9" type="ORF">TIFTF001_011676</name>
</gene>
<dbReference type="GO" id="GO:0022857">
    <property type="term" value="F:transmembrane transporter activity"/>
    <property type="evidence" value="ECO:0007669"/>
    <property type="project" value="InterPro"/>
</dbReference>
<comment type="caution">
    <text evidence="9">The sequence shown here is derived from an EMBL/GenBank/DDBJ whole genome shotgun (WGS) entry which is preliminary data.</text>
</comment>
<accession>A0AA87ZUJ6</accession>
<protein>
    <recommendedName>
        <fullName evidence="6">WAT1-related protein</fullName>
    </recommendedName>
</protein>
<evidence type="ECO:0000313" key="10">
    <source>
        <dbReference type="Proteomes" id="UP001187192"/>
    </source>
</evidence>
<name>A0AA87ZUJ6_FICCA</name>
<evidence type="ECO:0000313" key="9">
    <source>
        <dbReference type="EMBL" id="GMN42468.1"/>
    </source>
</evidence>
<dbReference type="InterPro" id="IPR000620">
    <property type="entry name" value="EamA_dom"/>
</dbReference>
<feature type="transmembrane region" description="Helical" evidence="6">
    <location>
        <begin position="84"/>
        <end position="102"/>
    </location>
</feature>
<evidence type="ECO:0000256" key="3">
    <source>
        <dbReference type="ARBA" id="ARBA00022692"/>
    </source>
</evidence>
<evidence type="ECO:0000256" key="4">
    <source>
        <dbReference type="ARBA" id="ARBA00022989"/>
    </source>
</evidence>
<keyword evidence="3 6" id="KW-0812">Transmembrane</keyword>
<dbReference type="SUPFAM" id="SSF103481">
    <property type="entry name" value="Multidrug resistance efflux transporter EmrE"/>
    <property type="match status" value="1"/>
</dbReference>
<dbReference type="PANTHER" id="PTHR31218">
    <property type="entry name" value="WAT1-RELATED PROTEIN"/>
    <property type="match status" value="1"/>
</dbReference>
<evidence type="ECO:0000256" key="6">
    <source>
        <dbReference type="RuleBase" id="RU363077"/>
    </source>
</evidence>
<evidence type="ECO:0000256" key="1">
    <source>
        <dbReference type="ARBA" id="ARBA00004141"/>
    </source>
</evidence>
<feature type="transmembrane region" description="Helical" evidence="6">
    <location>
        <begin position="58"/>
        <end position="78"/>
    </location>
</feature>
<comment type="similarity">
    <text evidence="2 6">Belongs to the drug/metabolite transporter (DMT) superfamily. Plant drug/metabolite exporter (P-DME) (TC 2.A.7.4) family.</text>
</comment>
<feature type="region of interest" description="Disordered" evidence="7">
    <location>
        <begin position="114"/>
        <end position="143"/>
    </location>
</feature>
<evidence type="ECO:0000256" key="2">
    <source>
        <dbReference type="ARBA" id="ARBA00007635"/>
    </source>
</evidence>
<keyword evidence="4 6" id="KW-1133">Transmembrane helix</keyword>
<evidence type="ECO:0000256" key="7">
    <source>
        <dbReference type="SAM" id="MobiDB-lite"/>
    </source>
</evidence>
<feature type="compositionally biased region" description="Polar residues" evidence="7">
    <location>
        <begin position="114"/>
        <end position="124"/>
    </location>
</feature>
<dbReference type="Proteomes" id="UP001187192">
    <property type="component" value="Unassembled WGS sequence"/>
</dbReference>
<feature type="compositionally biased region" description="Basic and acidic residues" evidence="7">
    <location>
        <begin position="132"/>
        <end position="143"/>
    </location>
</feature>
<organism evidence="9 10">
    <name type="scientific">Ficus carica</name>
    <name type="common">Common fig</name>
    <dbReference type="NCBI Taxonomy" id="3494"/>
    <lineage>
        <taxon>Eukaryota</taxon>
        <taxon>Viridiplantae</taxon>
        <taxon>Streptophyta</taxon>
        <taxon>Embryophyta</taxon>
        <taxon>Tracheophyta</taxon>
        <taxon>Spermatophyta</taxon>
        <taxon>Magnoliopsida</taxon>
        <taxon>eudicotyledons</taxon>
        <taxon>Gunneridae</taxon>
        <taxon>Pentapetalae</taxon>
        <taxon>rosids</taxon>
        <taxon>fabids</taxon>
        <taxon>Rosales</taxon>
        <taxon>Moraceae</taxon>
        <taxon>Ficeae</taxon>
        <taxon>Ficus</taxon>
    </lineage>
</organism>
<sequence>MCKTIIAVPICFIAETKSSAWTLRPDIALVTIVLSGFFGPSFSSLLHTWGLHLKGPLYISIFKPFSIVVAAAFGVIFLGDTLCLGSVVGAIILLLGFYAVIWGKAHDKDNENCGSDNLRASSDGKTPLLQNYRDREVESDTRK</sequence>
<dbReference type="GO" id="GO:0016020">
    <property type="term" value="C:membrane"/>
    <property type="evidence" value="ECO:0007669"/>
    <property type="project" value="UniProtKB-SubCell"/>
</dbReference>
<comment type="subcellular location">
    <subcellularLocation>
        <location evidence="1 6">Membrane</location>
        <topology evidence="1 6">Multi-pass membrane protein</topology>
    </subcellularLocation>
</comment>
<reference evidence="9" key="1">
    <citation type="submission" date="2023-07" db="EMBL/GenBank/DDBJ databases">
        <title>draft genome sequence of fig (Ficus carica).</title>
        <authorList>
            <person name="Takahashi T."/>
            <person name="Nishimura K."/>
        </authorList>
    </citation>
    <scope>NUCLEOTIDE SEQUENCE</scope>
</reference>
<feature type="transmembrane region" description="Helical" evidence="6">
    <location>
        <begin position="27"/>
        <end position="46"/>
    </location>
</feature>
<keyword evidence="10" id="KW-1185">Reference proteome</keyword>
<evidence type="ECO:0000256" key="5">
    <source>
        <dbReference type="ARBA" id="ARBA00023136"/>
    </source>
</evidence>
<comment type="caution">
    <text evidence="6">Lacks conserved residue(s) required for the propagation of feature annotation.</text>
</comment>